<name>A0ACB8BE78_9AGAM</name>
<gene>
    <name evidence="1" type="ORF">BV22DRAFT_542136</name>
</gene>
<organism evidence="1 2">
    <name type="scientific">Leucogyrophana mollusca</name>
    <dbReference type="NCBI Taxonomy" id="85980"/>
    <lineage>
        <taxon>Eukaryota</taxon>
        <taxon>Fungi</taxon>
        <taxon>Dikarya</taxon>
        <taxon>Basidiomycota</taxon>
        <taxon>Agaricomycotina</taxon>
        <taxon>Agaricomycetes</taxon>
        <taxon>Agaricomycetidae</taxon>
        <taxon>Boletales</taxon>
        <taxon>Boletales incertae sedis</taxon>
        <taxon>Leucogyrophana</taxon>
    </lineage>
</organism>
<evidence type="ECO:0000313" key="1">
    <source>
        <dbReference type="EMBL" id="KAH7924055.1"/>
    </source>
</evidence>
<dbReference type="EMBL" id="MU266435">
    <property type="protein sequence ID" value="KAH7924055.1"/>
    <property type="molecule type" value="Genomic_DNA"/>
</dbReference>
<dbReference type="Proteomes" id="UP000790709">
    <property type="component" value="Unassembled WGS sequence"/>
</dbReference>
<keyword evidence="2" id="KW-1185">Reference proteome</keyword>
<comment type="caution">
    <text evidence="1">The sequence shown here is derived from an EMBL/GenBank/DDBJ whole genome shotgun (WGS) entry which is preliminary data.</text>
</comment>
<accession>A0ACB8BE78</accession>
<reference evidence="1" key="1">
    <citation type="journal article" date="2021" name="New Phytol.">
        <title>Evolutionary innovations through gain and loss of genes in the ectomycorrhizal Boletales.</title>
        <authorList>
            <person name="Wu G."/>
            <person name="Miyauchi S."/>
            <person name="Morin E."/>
            <person name="Kuo A."/>
            <person name="Drula E."/>
            <person name="Varga T."/>
            <person name="Kohler A."/>
            <person name="Feng B."/>
            <person name="Cao Y."/>
            <person name="Lipzen A."/>
            <person name="Daum C."/>
            <person name="Hundley H."/>
            <person name="Pangilinan J."/>
            <person name="Johnson J."/>
            <person name="Barry K."/>
            <person name="LaButti K."/>
            <person name="Ng V."/>
            <person name="Ahrendt S."/>
            <person name="Min B."/>
            <person name="Choi I.G."/>
            <person name="Park H."/>
            <person name="Plett J.M."/>
            <person name="Magnuson J."/>
            <person name="Spatafora J.W."/>
            <person name="Nagy L.G."/>
            <person name="Henrissat B."/>
            <person name="Grigoriev I.V."/>
            <person name="Yang Z.L."/>
            <person name="Xu J."/>
            <person name="Martin F.M."/>
        </authorList>
    </citation>
    <scope>NUCLEOTIDE SEQUENCE</scope>
    <source>
        <strain evidence="1">KUC20120723A-06</strain>
    </source>
</reference>
<proteinExistence type="predicted"/>
<sequence>MENPNGALPVQQPAIERCFNQLGDEIHKLLSKEAQYIDKIEGLSTQLEVFTTAYNATKDKLDMFTQQWNQERNQLESQLRALRGLKQRVTCLIDGDGTIFSPDLIAQGQEGGLAAARKLAEFTRQRLFEPGSDEFQFWVYLFYNKRGLLDTFGRAGLFVAKQKFDEFMMGFNQAAERFVMVDVGGNKEAADAKIKVHLEDNIRLPQTRKIIFGGCHDNGYVNTLRSVITAGFGEKLILLPGYTDVAADIVTLCLPELRIPDLFMSDKLVVPGASSAAPSGLGSSNTAILPTLPSPPPVPPGLGYPSTLAPSSTPRRASIQSYKCAVQTPQLIPARHHTPPLDPSGSSVSSETSEPPLSNPRLSPPMRKPQRRINPKLALSKQTPAPCTLFYLAECRFGSDCKYSHDYLLDEEHYAELRENAKKVPCRATNEGEVCTFGENCVYGHVCPGGTKCFFLKLGRCKFVAAGMHRDVE</sequence>
<evidence type="ECO:0000313" key="2">
    <source>
        <dbReference type="Proteomes" id="UP000790709"/>
    </source>
</evidence>
<protein>
    <submittedName>
        <fullName evidence="1">Uncharacterized protein</fullName>
    </submittedName>
</protein>